<dbReference type="PROSITE" id="PS51687">
    <property type="entry name" value="SAM_MT_RNA_M5U"/>
    <property type="match status" value="1"/>
</dbReference>
<dbReference type="PANTHER" id="PTHR11061">
    <property type="entry name" value="RNA M5U METHYLTRANSFERASE"/>
    <property type="match status" value="1"/>
</dbReference>
<sequence length="420" mass="48942">MSKVVKIDKIVYGGYGLAKDDKVYFVPYTLEGEEVEIEVVQEKKDYSLSNPINIIKPSPERVEPVCKYFTLCGGCDFQHIPYEKQIEIKKEILKDQLLRIGKVDLPIEKVYPSQPFNYRIKVQFKFDGKNFGFYRQNSNQVIDIDYCYLLKEDFNQIIHPLKKFLFKYALSPSQVIVFSNSKNQKLIKFVFPDNSQIANIIPKIEIYKDEIDENIKGIGFYDKKKRQLLLGEYVIFETVDNYKYRVSMDSFFQVNIYQIKNLIDLVVQEVKDKGYKRAVDFYCGVGTFSVPLANYVREVLGIESNEEAVKDAKTNVRHNNLKNLKFLKAKTEKGLKYAKDFKPEVVVFDPPRSGLNKTIIREISKIESIQKIIYISCNPSTLARDLKDFKEYGFNPLKVSMVDMFPQTHHIESVVVLEKF</sequence>
<dbReference type="PANTHER" id="PTHR11061:SF30">
    <property type="entry name" value="TRNA (URACIL(54)-C(5))-METHYLTRANSFERASE"/>
    <property type="match status" value="1"/>
</dbReference>
<protein>
    <submittedName>
        <fullName evidence="7">23S rRNA (Uracil-5-)-methyltransferase</fullName>
        <ecNumber evidence="7">2.1.1.-</ecNumber>
    </submittedName>
</protein>
<dbReference type="KEGG" id="saf:SULAZ_0371"/>
<dbReference type="HOGENOM" id="CLU_014689_8_1_0"/>
<dbReference type="SUPFAM" id="SSF53335">
    <property type="entry name" value="S-adenosyl-L-methionine-dependent methyltransferases"/>
    <property type="match status" value="1"/>
</dbReference>
<evidence type="ECO:0000313" key="7">
    <source>
        <dbReference type="EMBL" id="ACN98118.1"/>
    </source>
</evidence>
<dbReference type="PROSITE" id="PS01230">
    <property type="entry name" value="TRMA_1"/>
    <property type="match status" value="1"/>
</dbReference>
<dbReference type="Pfam" id="PF05958">
    <property type="entry name" value="tRNA_U5-meth_tr"/>
    <property type="match status" value="1"/>
</dbReference>
<feature type="binding site" evidence="4">
    <location>
        <position position="282"/>
    </location>
    <ligand>
        <name>S-adenosyl-L-methionine</name>
        <dbReference type="ChEBI" id="CHEBI:59789"/>
    </ligand>
</feature>
<dbReference type="Proteomes" id="UP000001369">
    <property type="component" value="Chromosome"/>
</dbReference>
<dbReference type="STRING" id="204536.SULAZ_0371"/>
<feature type="active site" evidence="5">
    <location>
        <position position="377"/>
    </location>
</feature>
<keyword evidence="3 4" id="KW-0949">S-adenosyl-L-methionine</keyword>
<feature type="binding site" evidence="4">
    <location>
        <position position="349"/>
    </location>
    <ligand>
        <name>S-adenosyl-L-methionine</name>
        <dbReference type="ChEBI" id="CHEBI:59789"/>
    </ligand>
</feature>
<keyword evidence="1 4" id="KW-0489">Methyltransferase</keyword>
<dbReference type="InterPro" id="IPR010280">
    <property type="entry name" value="U5_MeTrfase_fam"/>
</dbReference>
<dbReference type="Gene3D" id="3.40.50.150">
    <property type="entry name" value="Vaccinia Virus protein VP39"/>
    <property type="match status" value="1"/>
</dbReference>
<evidence type="ECO:0000259" key="6">
    <source>
        <dbReference type="PROSITE" id="PS50926"/>
    </source>
</evidence>
<feature type="active site" description="Nucleophile" evidence="4">
    <location>
        <position position="377"/>
    </location>
</feature>
<evidence type="ECO:0000256" key="1">
    <source>
        <dbReference type="ARBA" id="ARBA00022603"/>
    </source>
</evidence>
<keyword evidence="2 4" id="KW-0808">Transferase</keyword>
<dbReference type="Gene3D" id="2.40.50.140">
    <property type="entry name" value="Nucleic acid-binding proteins"/>
    <property type="match status" value="1"/>
</dbReference>
<reference evidence="7 8" key="1">
    <citation type="journal article" date="2009" name="J. Bacteriol.">
        <title>Complete and draft genome sequences of six members of the Aquificales.</title>
        <authorList>
            <person name="Reysenbach A.L."/>
            <person name="Hamamura N."/>
            <person name="Podar M."/>
            <person name="Griffiths E."/>
            <person name="Ferreira S."/>
            <person name="Hochstein R."/>
            <person name="Heidelberg J."/>
            <person name="Johnson J."/>
            <person name="Mead D."/>
            <person name="Pohorille A."/>
            <person name="Sarmiento M."/>
            <person name="Schweighofer K."/>
            <person name="Seshadri R."/>
            <person name="Voytek M.A."/>
        </authorList>
    </citation>
    <scope>NUCLEOTIDE SEQUENCE [LARGE SCALE GENOMIC DNA]</scope>
    <source>
        <strain evidence="8">Az-Fu1 / DSM 15241 / OCM 825</strain>
    </source>
</reference>
<organism evidence="7 8">
    <name type="scientific">Sulfurihydrogenibium azorense (strain DSM 15241 / OCM 825 / Az-Fu1)</name>
    <dbReference type="NCBI Taxonomy" id="204536"/>
    <lineage>
        <taxon>Bacteria</taxon>
        <taxon>Pseudomonadati</taxon>
        <taxon>Aquificota</taxon>
        <taxon>Aquificia</taxon>
        <taxon>Aquificales</taxon>
        <taxon>Hydrogenothermaceae</taxon>
        <taxon>Sulfurihydrogenibium</taxon>
    </lineage>
</organism>
<dbReference type="EC" id="2.1.1.-" evidence="7"/>
<keyword evidence="8" id="KW-1185">Reference proteome</keyword>
<evidence type="ECO:0000256" key="5">
    <source>
        <dbReference type="PROSITE-ProRule" id="PRU10015"/>
    </source>
</evidence>
<dbReference type="RefSeq" id="WP_012673444.1">
    <property type="nucleotide sequence ID" value="NC_012438.1"/>
</dbReference>
<dbReference type="PROSITE" id="PS01231">
    <property type="entry name" value="TRMA_2"/>
    <property type="match status" value="1"/>
</dbReference>
<name>C1DTC8_SULAA</name>
<proteinExistence type="inferred from homology"/>
<dbReference type="InterPro" id="IPR029063">
    <property type="entry name" value="SAM-dependent_MTases_sf"/>
</dbReference>
<evidence type="ECO:0000256" key="4">
    <source>
        <dbReference type="PROSITE-ProRule" id="PRU01024"/>
    </source>
</evidence>
<gene>
    <name evidence="7" type="primary">rumA</name>
    <name evidence="7" type="ordered locus">SULAZ_0371</name>
</gene>
<dbReference type="InterPro" id="IPR030391">
    <property type="entry name" value="MeTrfase_TrmA_CS"/>
</dbReference>
<evidence type="ECO:0000313" key="8">
    <source>
        <dbReference type="Proteomes" id="UP000001369"/>
    </source>
</evidence>
<dbReference type="Gene3D" id="2.40.50.1070">
    <property type="match status" value="1"/>
</dbReference>
<dbReference type="GO" id="GO:0070041">
    <property type="term" value="F:rRNA (uridine-C5-)-methyltransferase activity"/>
    <property type="evidence" value="ECO:0007669"/>
    <property type="project" value="TreeGrafter"/>
</dbReference>
<dbReference type="AlphaFoldDB" id="C1DTC8"/>
<dbReference type="GO" id="GO:0070475">
    <property type="term" value="P:rRNA base methylation"/>
    <property type="evidence" value="ECO:0007669"/>
    <property type="project" value="TreeGrafter"/>
</dbReference>
<dbReference type="InterPro" id="IPR030390">
    <property type="entry name" value="MeTrfase_TrmA_AS"/>
</dbReference>
<evidence type="ECO:0000256" key="3">
    <source>
        <dbReference type="ARBA" id="ARBA00022691"/>
    </source>
</evidence>
<feature type="binding site" evidence="4">
    <location>
        <position position="303"/>
    </location>
    <ligand>
        <name>S-adenosyl-L-methionine</name>
        <dbReference type="ChEBI" id="CHEBI:59789"/>
    </ligand>
</feature>
<dbReference type="InterPro" id="IPR002792">
    <property type="entry name" value="TRAM_dom"/>
</dbReference>
<comment type="similarity">
    <text evidence="4">Belongs to the class I-like SAM-binding methyltransferase superfamily. RNA M5U methyltransferase family.</text>
</comment>
<dbReference type="eggNOG" id="COG2265">
    <property type="taxonomic scope" value="Bacteria"/>
</dbReference>
<accession>C1DTC8</accession>
<dbReference type="EMBL" id="CP001229">
    <property type="protein sequence ID" value="ACN98118.1"/>
    <property type="molecule type" value="Genomic_DNA"/>
</dbReference>
<evidence type="ECO:0000256" key="2">
    <source>
        <dbReference type="ARBA" id="ARBA00022679"/>
    </source>
</evidence>
<dbReference type="OrthoDB" id="9804590at2"/>
<dbReference type="CDD" id="cd02440">
    <property type="entry name" value="AdoMet_MTases"/>
    <property type="match status" value="1"/>
</dbReference>
<feature type="domain" description="TRAM" evidence="6">
    <location>
        <begin position="1"/>
        <end position="53"/>
    </location>
</feature>
<feature type="binding site" evidence="4">
    <location>
        <position position="253"/>
    </location>
    <ligand>
        <name>S-adenosyl-L-methionine</name>
        <dbReference type="ChEBI" id="CHEBI:59789"/>
    </ligand>
</feature>
<dbReference type="PROSITE" id="PS50926">
    <property type="entry name" value="TRAM"/>
    <property type="match status" value="1"/>
</dbReference>
<dbReference type="SUPFAM" id="SSF50249">
    <property type="entry name" value="Nucleic acid-binding proteins"/>
    <property type="match status" value="1"/>
</dbReference>
<dbReference type="InterPro" id="IPR012340">
    <property type="entry name" value="NA-bd_OB-fold"/>
</dbReference>